<keyword evidence="9 15" id="KW-0675">Receptor</keyword>
<evidence type="ECO:0000256" key="4">
    <source>
        <dbReference type="ARBA" id="ARBA00022475"/>
    </source>
</evidence>
<evidence type="ECO:0000256" key="5">
    <source>
        <dbReference type="ARBA" id="ARBA00022692"/>
    </source>
</evidence>
<feature type="transmembrane region" description="Helical" evidence="13">
    <location>
        <begin position="411"/>
        <end position="436"/>
    </location>
</feature>
<evidence type="ECO:0000313" key="15">
    <source>
        <dbReference type="EMBL" id="KAF8795733.1"/>
    </source>
</evidence>
<dbReference type="Gene3D" id="1.10.287.70">
    <property type="match status" value="1"/>
</dbReference>
<comment type="subcellular location">
    <subcellularLocation>
        <location evidence="1">Cell membrane</location>
        <topology evidence="1">Multi-pass membrane protein</topology>
    </subcellularLocation>
</comment>
<dbReference type="GO" id="GO:0050906">
    <property type="term" value="P:detection of stimulus involved in sensory perception"/>
    <property type="evidence" value="ECO:0007669"/>
    <property type="project" value="UniProtKB-ARBA"/>
</dbReference>
<keyword evidence="5 13" id="KW-0812">Transmembrane</keyword>
<evidence type="ECO:0000256" key="8">
    <source>
        <dbReference type="ARBA" id="ARBA00023136"/>
    </source>
</evidence>
<keyword evidence="3" id="KW-0813">Transport</keyword>
<feature type="transmembrane region" description="Helical" evidence="13">
    <location>
        <begin position="609"/>
        <end position="633"/>
    </location>
</feature>
<evidence type="ECO:0000256" key="10">
    <source>
        <dbReference type="ARBA" id="ARBA00023180"/>
    </source>
</evidence>
<evidence type="ECO:0000256" key="7">
    <source>
        <dbReference type="ARBA" id="ARBA00023065"/>
    </source>
</evidence>
<dbReference type="SMART" id="SM00918">
    <property type="entry name" value="Lig_chan-Glu_bd"/>
    <property type="match status" value="1"/>
</dbReference>
<evidence type="ECO:0000256" key="12">
    <source>
        <dbReference type="ARBA" id="ARBA00023303"/>
    </source>
</evidence>
<dbReference type="GO" id="GO:0015276">
    <property type="term" value="F:ligand-gated monoatomic ion channel activity"/>
    <property type="evidence" value="ECO:0007669"/>
    <property type="project" value="InterPro"/>
</dbReference>
<evidence type="ECO:0000256" key="2">
    <source>
        <dbReference type="ARBA" id="ARBA00008685"/>
    </source>
</evidence>
<evidence type="ECO:0000256" key="13">
    <source>
        <dbReference type="SAM" id="Phobius"/>
    </source>
</evidence>
<evidence type="ECO:0000256" key="9">
    <source>
        <dbReference type="ARBA" id="ARBA00023170"/>
    </source>
</evidence>
<dbReference type="Pfam" id="PF00060">
    <property type="entry name" value="Lig_chan"/>
    <property type="match status" value="1"/>
</dbReference>
<dbReference type="SUPFAM" id="SSF53850">
    <property type="entry name" value="Periplasmic binding protein-like II"/>
    <property type="match status" value="1"/>
</dbReference>
<dbReference type="EMBL" id="JABXBU010000001">
    <property type="protein sequence ID" value="KAF8795733.1"/>
    <property type="molecule type" value="Genomic_DNA"/>
</dbReference>
<reference evidence="15" key="2">
    <citation type="submission" date="2020-06" db="EMBL/GenBank/DDBJ databases">
        <authorList>
            <person name="Sheffer M."/>
        </authorList>
    </citation>
    <scope>NUCLEOTIDE SEQUENCE</scope>
</reference>
<keyword evidence="4" id="KW-1003">Cell membrane</keyword>
<keyword evidence="11" id="KW-1071">Ligand-gated ion channel</keyword>
<dbReference type="InterPro" id="IPR052192">
    <property type="entry name" value="Insect_Ionotropic_Sensory_Rcpt"/>
</dbReference>
<keyword evidence="7" id="KW-0406">Ion transport</keyword>
<feature type="transmembrane region" description="Helical" evidence="13">
    <location>
        <begin position="353"/>
        <end position="369"/>
    </location>
</feature>
<sequence length="646" mass="74920">MVCKNDFILQILDNCVYARLFGQQNCILPSPTERQFLETAIFEYIKSENIRDVIIVRKRDEDGLLLSELLYSNSVRITHVQMEEVDETAKLKLLESYFSTFGSSKSANITLISLEDREETDWQLINLISSNYVKILVIGGFEKWQERLLEVKPYELDLIVITHHKESVLPLDDYLTKEENFLYGCKSEDVYTVWKSFMSDRGAQRLLRVAVWRNDSGLINMMPEKDTIIIRVAMVDYRPFARFHFINGTLTLSDCILKRLLNEFTEQLNLKFKLLEVPDNKYGRKVDNNWTGAVGMVLRGEADMIPYIPVTNSRRNVLDFSNPTAFVSHGMLVAYPKESTRVFIFFRIFQKEVWILLIASTIILSYILHKTLSFNSDSIKYTSFFQCFWLIYGFLFQQGTTYTPSAHSARILLVTCWLSILVFTTMFSANLTALFASSRTEYIVKTLEELINHETISLTITDDNPVYENIQESQVKLYDRIRKVFPEDGHRLNVLKQPISTEFLNDVAAGKTVYVDTFYSLAAILSHDLRIYNNRCRITIAPDRFVTNELAFGLRKGSSLLQPLNKLIQRMTERGIFSATEEAKRTEWEINMEPCDEHPSQRAVKTVDLLGPFFILFFALLFGCFILGMEIICDKLKKNFRNQKKC</sequence>
<accession>A0A8T0G397</accession>
<organism evidence="15 16">
    <name type="scientific">Argiope bruennichi</name>
    <name type="common">Wasp spider</name>
    <name type="synonym">Aranea bruennichi</name>
    <dbReference type="NCBI Taxonomy" id="94029"/>
    <lineage>
        <taxon>Eukaryota</taxon>
        <taxon>Metazoa</taxon>
        <taxon>Ecdysozoa</taxon>
        <taxon>Arthropoda</taxon>
        <taxon>Chelicerata</taxon>
        <taxon>Arachnida</taxon>
        <taxon>Araneae</taxon>
        <taxon>Araneomorphae</taxon>
        <taxon>Entelegynae</taxon>
        <taxon>Araneoidea</taxon>
        <taxon>Araneidae</taxon>
        <taxon>Argiope</taxon>
    </lineage>
</organism>
<evidence type="ECO:0000256" key="3">
    <source>
        <dbReference type="ARBA" id="ARBA00022448"/>
    </source>
</evidence>
<dbReference type="Pfam" id="PF10613">
    <property type="entry name" value="Lig_chan-Glu_bd"/>
    <property type="match status" value="1"/>
</dbReference>
<evidence type="ECO:0000256" key="11">
    <source>
        <dbReference type="ARBA" id="ARBA00023286"/>
    </source>
</evidence>
<evidence type="ECO:0000256" key="1">
    <source>
        <dbReference type="ARBA" id="ARBA00004651"/>
    </source>
</evidence>
<keyword evidence="6 13" id="KW-1133">Transmembrane helix</keyword>
<keyword evidence="12" id="KW-0407">Ion channel</keyword>
<protein>
    <submittedName>
        <fullName evidence="15">Putative glutamate receptor like protein</fullName>
    </submittedName>
</protein>
<keyword evidence="10" id="KW-0325">Glycoprotein</keyword>
<evidence type="ECO:0000259" key="14">
    <source>
        <dbReference type="SMART" id="SM00918"/>
    </source>
</evidence>
<dbReference type="InterPro" id="IPR001320">
    <property type="entry name" value="Iontro_rcpt_C"/>
</dbReference>
<name>A0A8T0G397_ARGBR</name>
<dbReference type="AlphaFoldDB" id="A0A8T0G397"/>
<keyword evidence="16" id="KW-1185">Reference proteome</keyword>
<keyword evidence="8 13" id="KW-0472">Membrane</keyword>
<feature type="transmembrane region" description="Helical" evidence="13">
    <location>
        <begin position="381"/>
        <end position="399"/>
    </location>
</feature>
<dbReference type="Proteomes" id="UP000807504">
    <property type="component" value="Unassembled WGS sequence"/>
</dbReference>
<dbReference type="InterPro" id="IPR019594">
    <property type="entry name" value="Glu/Gly-bd"/>
</dbReference>
<comment type="similarity">
    <text evidence="2">Belongs to the glutamate-gated ion channel (TC 1.A.10.1) family.</text>
</comment>
<feature type="domain" description="Ionotropic glutamate receptor L-glutamate and glycine-binding" evidence="14">
    <location>
        <begin position="242"/>
        <end position="299"/>
    </location>
</feature>
<dbReference type="PANTHER" id="PTHR42643:SF24">
    <property type="entry name" value="IONOTROPIC RECEPTOR 60A"/>
    <property type="match status" value="1"/>
</dbReference>
<evidence type="ECO:0000256" key="6">
    <source>
        <dbReference type="ARBA" id="ARBA00022989"/>
    </source>
</evidence>
<proteinExistence type="inferred from homology"/>
<gene>
    <name evidence="15" type="ORF">HNY73_000200</name>
</gene>
<dbReference type="GO" id="GO:0005886">
    <property type="term" value="C:plasma membrane"/>
    <property type="evidence" value="ECO:0007669"/>
    <property type="project" value="UniProtKB-SubCell"/>
</dbReference>
<dbReference type="Gene3D" id="3.40.190.10">
    <property type="entry name" value="Periplasmic binding protein-like II"/>
    <property type="match status" value="1"/>
</dbReference>
<comment type="caution">
    <text evidence="15">The sequence shown here is derived from an EMBL/GenBank/DDBJ whole genome shotgun (WGS) entry which is preliminary data.</text>
</comment>
<evidence type="ECO:0000313" key="16">
    <source>
        <dbReference type="Proteomes" id="UP000807504"/>
    </source>
</evidence>
<reference evidence="15" key="1">
    <citation type="journal article" date="2020" name="bioRxiv">
        <title>Chromosome-level reference genome of the European wasp spider Argiope bruennichi: a resource for studies on range expansion and evolutionary adaptation.</title>
        <authorList>
            <person name="Sheffer M.M."/>
            <person name="Hoppe A."/>
            <person name="Krehenwinkel H."/>
            <person name="Uhl G."/>
            <person name="Kuss A.W."/>
            <person name="Jensen L."/>
            <person name="Jensen C."/>
            <person name="Gillespie R.G."/>
            <person name="Hoff K.J."/>
            <person name="Prost S."/>
        </authorList>
    </citation>
    <scope>NUCLEOTIDE SEQUENCE</scope>
</reference>
<dbReference type="PANTHER" id="PTHR42643">
    <property type="entry name" value="IONOTROPIC RECEPTOR 20A-RELATED"/>
    <property type="match status" value="1"/>
</dbReference>